<keyword evidence="4" id="KW-1185">Reference proteome</keyword>
<evidence type="ECO:0000313" key="3">
    <source>
        <dbReference type="EMBL" id="KPH77064.1"/>
    </source>
</evidence>
<evidence type="ECO:0000256" key="1">
    <source>
        <dbReference type="SAM" id="MobiDB-lite"/>
    </source>
</evidence>
<dbReference type="InterPro" id="IPR025375">
    <property type="entry name" value="DUF4365"/>
</dbReference>
<evidence type="ECO:0000313" key="4">
    <source>
        <dbReference type="Proteomes" id="UP000037822"/>
    </source>
</evidence>
<feature type="region of interest" description="Disordered" evidence="1">
    <location>
        <begin position="427"/>
        <end position="449"/>
    </location>
</feature>
<accession>A0A0N1F091</accession>
<dbReference type="Pfam" id="PF14280">
    <property type="entry name" value="DUF4365"/>
    <property type="match status" value="1"/>
</dbReference>
<protein>
    <recommendedName>
        <fullName evidence="2">DUF4365 domain-containing protein</fullName>
    </recommendedName>
</protein>
<dbReference type="RefSeq" id="WP_054211403.1">
    <property type="nucleotide sequence ID" value="NZ_LGSZ01000062.1"/>
</dbReference>
<feature type="domain" description="DUF4365" evidence="2">
    <location>
        <begin position="13"/>
        <end position="148"/>
    </location>
</feature>
<reference evidence="3 4" key="1">
    <citation type="submission" date="2015-07" db="EMBL/GenBank/DDBJ databases">
        <title>Whole genome sequencing of Bosea vaviloviae isolated from cave pool.</title>
        <authorList>
            <person name="Tan N.E.H."/>
            <person name="Lee Y.P."/>
            <person name="Gan H.M."/>
            <person name="Barton H."/>
            <person name="Savka M.A."/>
        </authorList>
    </citation>
    <scope>NUCLEOTIDE SEQUENCE [LARGE SCALE GENOMIC DNA]</scope>
    <source>
        <strain evidence="3 4">SD260</strain>
    </source>
</reference>
<gene>
    <name evidence="3" type="ORF">AE618_23000</name>
</gene>
<proteinExistence type="predicted"/>
<dbReference type="OrthoDB" id="789223at2"/>
<name>A0A0N1F091_9HYPH</name>
<dbReference type="EMBL" id="LGSZ01000062">
    <property type="protein sequence ID" value="KPH77064.1"/>
    <property type="molecule type" value="Genomic_DNA"/>
</dbReference>
<comment type="caution">
    <text evidence="3">The sequence shown here is derived from an EMBL/GenBank/DDBJ whole genome shotgun (WGS) entry which is preliminary data.</text>
</comment>
<dbReference type="PATRIC" id="fig|1526658.3.peg.4710"/>
<sequence>MKKIGRGDIIGQRGMAHIEGVVLSMGFMFYPTGGVEAGIDAFVELRDAETSEVGNLLLQVQGKATEKDRLPGETEDAFDWPCSDADIAYWTQGTAPVLLVVVHLKSGKAYWKSINGWFADPERVKTRKVEFDKKVDEFTPDAKAALTAVAVAVRPGAPSPSVRIHEQLLTNLVGVNFASRLYWAPTTLKTDKAFGAALRDLDPNAGSEWIVRGNAVMSFHDLDRRPWSQLCESSAIEEFDMSEWSDSEDEDRQRDFVALLNRAIDSFVRPELYKDRDSGVFYFRKPRDRDNLHFSYRSLQVTTTRRVVGRYGRKKKDPTRASYWRHSAFTHRFVRLGGKWFAEMTPTYHFTHNGKDTDAWAGERLKKIKELENNAAVMGQFVMWRDFLVKHGTGDLLSERYPFLSFSETAPLELGVGVPDALWKSQEADPSSPLFEFALSDERDEGAID</sequence>
<dbReference type="AlphaFoldDB" id="A0A0N1F091"/>
<dbReference type="Proteomes" id="UP000037822">
    <property type="component" value="Unassembled WGS sequence"/>
</dbReference>
<evidence type="ECO:0000259" key="2">
    <source>
        <dbReference type="Pfam" id="PF14280"/>
    </source>
</evidence>
<organism evidence="3 4">
    <name type="scientific">Bosea vaviloviae</name>
    <dbReference type="NCBI Taxonomy" id="1526658"/>
    <lineage>
        <taxon>Bacteria</taxon>
        <taxon>Pseudomonadati</taxon>
        <taxon>Pseudomonadota</taxon>
        <taxon>Alphaproteobacteria</taxon>
        <taxon>Hyphomicrobiales</taxon>
        <taxon>Boseaceae</taxon>
        <taxon>Bosea</taxon>
    </lineage>
</organism>